<feature type="compositionally biased region" description="Basic residues" evidence="1">
    <location>
        <begin position="71"/>
        <end position="86"/>
    </location>
</feature>
<dbReference type="AlphaFoldDB" id="A0A371C2V2"/>
<feature type="signal peptide" evidence="2">
    <location>
        <begin position="1"/>
        <end position="22"/>
    </location>
</feature>
<feature type="chain" id="PRO_5016563266" evidence="2">
    <location>
        <begin position="23"/>
        <end position="108"/>
    </location>
</feature>
<name>A0A371C2V2_YARLL</name>
<feature type="compositionally biased region" description="Basic and acidic residues" evidence="1">
    <location>
        <begin position="87"/>
        <end position="98"/>
    </location>
</feature>
<feature type="region of interest" description="Disordered" evidence="1">
    <location>
        <begin position="66"/>
        <end position="108"/>
    </location>
</feature>
<gene>
    <name evidence="3" type="ORF">B0I71DRAFT_47821</name>
</gene>
<evidence type="ECO:0000313" key="3">
    <source>
        <dbReference type="EMBL" id="RDW24658.1"/>
    </source>
</evidence>
<reference evidence="3 4" key="1">
    <citation type="submission" date="2018-07" db="EMBL/GenBank/DDBJ databases">
        <title>Draft Genome Assemblies for Five Robust Yarrowia lipolytica Strains Exhibiting High Lipid Production and Pentose Sugar Utilization and Sugar Alcohol Secretion from Undetoxified Lignocellulosic Biomass Hydrolysates.</title>
        <authorList>
            <consortium name="DOE Joint Genome Institute"/>
            <person name="Walker C."/>
            <person name="Ryu S."/>
            <person name="Na H."/>
            <person name="Zane M."/>
            <person name="LaButti K."/>
            <person name="Lipzen A."/>
            <person name="Haridas S."/>
            <person name="Barry K."/>
            <person name="Grigoriev I.V."/>
            <person name="Quarterman J."/>
            <person name="Slininger P."/>
            <person name="Dien B."/>
            <person name="Trinh C.T."/>
        </authorList>
    </citation>
    <scope>NUCLEOTIDE SEQUENCE [LARGE SCALE GENOMIC DNA]</scope>
    <source>
        <strain evidence="3 4">YB392</strain>
    </source>
</reference>
<evidence type="ECO:0000313" key="4">
    <source>
        <dbReference type="Proteomes" id="UP000256601"/>
    </source>
</evidence>
<protein>
    <submittedName>
        <fullName evidence="3">Uncharacterized protein</fullName>
    </submittedName>
</protein>
<dbReference type="EMBL" id="KZ857342">
    <property type="protein sequence ID" value="RDW24658.1"/>
    <property type="molecule type" value="Genomic_DNA"/>
</dbReference>
<proteinExistence type="predicted"/>
<evidence type="ECO:0000256" key="1">
    <source>
        <dbReference type="SAM" id="MobiDB-lite"/>
    </source>
</evidence>
<evidence type="ECO:0000256" key="2">
    <source>
        <dbReference type="SAM" id="SignalP"/>
    </source>
</evidence>
<keyword evidence="2" id="KW-0732">Signal</keyword>
<accession>A0A371C2V2</accession>
<dbReference type="Proteomes" id="UP000256601">
    <property type="component" value="Unassembled WGS sequence"/>
</dbReference>
<sequence>MGARFGAVWGLGLLARWPAPFCTLWISQKRRALRPASCLGNCGLHTTTTRLGLSIAETEQCGGRHYGAANKARKKAKKKAKKKARKKPTDVRRGDKLKLGRIKLPTVE</sequence>
<organism evidence="3 4">
    <name type="scientific">Yarrowia lipolytica</name>
    <name type="common">Candida lipolytica</name>
    <dbReference type="NCBI Taxonomy" id="4952"/>
    <lineage>
        <taxon>Eukaryota</taxon>
        <taxon>Fungi</taxon>
        <taxon>Dikarya</taxon>
        <taxon>Ascomycota</taxon>
        <taxon>Saccharomycotina</taxon>
        <taxon>Dipodascomycetes</taxon>
        <taxon>Dipodascales</taxon>
        <taxon>Dipodascales incertae sedis</taxon>
        <taxon>Yarrowia</taxon>
    </lineage>
</organism>